<organism evidence="3 4">
    <name type="scientific">Plasmodium relictum</name>
    <dbReference type="NCBI Taxonomy" id="85471"/>
    <lineage>
        <taxon>Eukaryota</taxon>
        <taxon>Sar</taxon>
        <taxon>Alveolata</taxon>
        <taxon>Apicomplexa</taxon>
        <taxon>Aconoidasida</taxon>
        <taxon>Haemosporida</taxon>
        <taxon>Plasmodiidae</taxon>
        <taxon>Plasmodium</taxon>
        <taxon>Plasmodium (Haemamoeba)</taxon>
    </lineage>
</organism>
<dbReference type="GeneID" id="39738955"/>
<dbReference type="InterPro" id="IPR036322">
    <property type="entry name" value="WD40_repeat_dom_sf"/>
</dbReference>
<evidence type="ECO:0000313" key="4">
    <source>
        <dbReference type="Proteomes" id="UP000220158"/>
    </source>
</evidence>
<keyword evidence="4" id="KW-1185">Reference proteome</keyword>
<keyword evidence="1" id="KW-0175">Coiled coil</keyword>
<protein>
    <recommendedName>
        <fullName evidence="2">Vacuolar import/degradation Vid27 C-terminal domain-containing protein</fullName>
    </recommendedName>
</protein>
<dbReference type="OMA" id="DMCQFKY"/>
<dbReference type="SUPFAM" id="SSF50978">
    <property type="entry name" value="WD40 repeat-like"/>
    <property type="match status" value="1"/>
</dbReference>
<sequence length="804" mass="95880">MIFNKFFKKKIEFETDLYVLKNEESTPLLLDAKLYIKKNEILIYNNSKKYIFYEDNIHDFKYHELDMCQFKYLLHNVVEEYGLVFSDISNMHYFYKYIMFSYIKGNIILYKNVSLYKYKEPNKVLYKKNYYGILIFNTSKCEHLLIIVKSNREEVNEENEEDALLNESNITEKIESRKIKEKIKDVESEKYYKEFTIENIKELYKRNKIFLIYILNSFNDIYLSSDSVGIHAKKYLFKNFFKFIEYKTLYPDGDNYKKYFINNDNNREKKKKKNMQNKLSNQNSKDSDEIYLMNNNSITENGEHILDDDLSILDKKIEEADNIKIKNENDKLKEQKNEVSNNSRDKKEEEDNISLKLNKWNEKTLIILDSDIILIDYIKKILIYRYDFKNDVVSIKQDYIDTHIKCHNNNNNEGKKDYESDNDTNKKDKCMLLSDSEGSDDLNEEDSSDMKYKYLSTTGKFSFVLRQNYIPQRAKRLMNKNEKRENNIINFDNINNDLNIYKFDEYGKERRIYNSNKNLFQYKNEKCIPKNFHVNDNEGSKMIFLDEKNENNLFMIDVNTEKIVEKWNTEYIPIVKLLKKEENIYCGYNKNSLYYIDTRMKSCIQNLLQYSKNASNIEHASMDEKGRIILTNSQGELKYYDGKLNKSNVIKKSKNVVFCANDIVHLTASLDGIYSIVTCQKNVIICENLIENNTLFETVIKKCDRTKQKKILLQIHYVDVFTYSLGDYKFIKSIINHDNSFIFTLSQNFYVVWNFKQAINENISYVIKKVNENISDISFFNVNNIQGIIMATENTLKSKKIKNT</sequence>
<dbReference type="RefSeq" id="XP_028535309.1">
    <property type="nucleotide sequence ID" value="XM_028679613.1"/>
</dbReference>
<accession>A0A1J1HG12</accession>
<dbReference type="Pfam" id="PF08553">
    <property type="entry name" value="VID27"/>
    <property type="match status" value="1"/>
</dbReference>
<feature type="coiled-coil region" evidence="1">
    <location>
        <begin position="315"/>
        <end position="352"/>
    </location>
</feature>
<dbReference type="VEuPathDB" id="PlasmoDB:PRELSG_1452300"/>
<dbReference type="AlphaFoldDB" id="A0A1J1HG12"/>
<name>A0A1J1HG12_PLARL</name>
<gene>
    <name evidence="3" type="ORF">PRELSG_1452300</name>
</gene>
<dbReference type="KEGG" id="prel:PRELSG_1452300"/>
<dbReference type="Proteomes" id="UP000220158">
    <property type="component" value="Chromosome 14"/>
</dbReference>
<proteinExistence type="predicted"/>
<dbReference type="InterPro" id="IPR013863">
    <property type="entry name" value="VID27_C"/>
</dbReference>
<evidence type="ECO:0000313" key="3">
    <source>
        <dbReference type="EMBL" id="CRH02789.1"/>
    </source>
</evidence>
<dbReference type="OrthoDB" id="10251113at2759"/>
<evidence type="ECO:0000256" key="1">
    <source>
        <dbReference type="SAM" id="Coils"/>
    </source>
</evidence>
<reference evidence="3 4" key="1">
    <citation type="submission" date="2015-04" db="EMBL/GenBank/DDBJ databases">
        <authorList>
            <consortium name="Pathogen Informatics"/>
        </authorList>
    </citation>
    <scope>NUCLEOTIDE SEQUENCE [LARGE SCALE GENOMIC DNA]</scope>
    <source>
        <strain evidence="3 4">SGS1</strain>
    </source>
</reference>
<evidence type="ECO:0000259" key="2">
    <source>
        <dbReference type="Pfam" id="PF08553"/>
    </source>
</evidence>
<feature type="domain" description="Vacuolar import/degradation Vid27 C-terminal" evidence="2">
    <location>
        <begin position="516"/>
        <end position="800"/>
    </location>
</feature>
<dbReference type="EMBL" id="LN835309">
    <property type="protein sequence ID" value="CRH02789.1"/>
    <property type="molecule type" value="Genomic_DNA"/>
</dbReference>